<evidence type="ECO:0000313" key="2">
    <source>
        <dbReference type="EMBL" id="KAF7821620.1"/>
    </source>
</evidence>
<evidence type="ECO:0000256" key="1">
    <source>
        <dbReference type="SAM" id="MobiDB-lite"/>
    </source>
</evidence>
<accession>A0A834TIM9</accession>
<comment type="caution">
    <text evidence="2">The sequence shown here is derived from an EMBL/GenBank/DDBJ whole genome shotgun (WGS) entry which is preliminary data.</text>
</comment>
<feature type="region of interest" description="Disordered" evidence="1">
    <location>
        <begin position="195"/>
        <end position="215"/>
    </location>
</feature>
<dbReference type="AlphaFoldDB" id="A0A834TIM9"/>
<evidence type="ECO:0000313" key="3">
    <source>
        <dbReference type="Proteomes" id="UP000634136"/>
    </source>
</evidence>
<reference evidence="2" key="1">
    <citation type="submission" date="2020-09" db="EMBL/GenBank/DDBJ databases">
        <title>Genome-Enabled Discovery of Anthraquinone Biosynthesis in Senna tora.</title>
        <authorList>
            <person name="Kang S.-H."/>
            <person name="Pandey R.P."/>
            <person name="Lee C.-M."/>
            <person name="Sim J.-S."/>
            <person name="Jeong J.-T."/>
            <person name="Choi B.-S."/>
            <person name="Jung M."/>
            <person name="Ginzburg D."/>
            <person name="Zhao K."/>
            <person name="Won S.Y."/>
            <person name="Oh T.-J."/>
            <person name="Yu Y."/>
            <person name="Kim N.-H."/>
            <person name="Lee O.R."/>
            <person name="Lee T.-H."/>
            <person name="Bashyal P."/>
            <person name="Kim T.-S."/>
            <person name="Lee W.-H."/>
            <person name="Kawkins C."/>
            <person name="Kim C.-K."/>
            <person name="Kim J.S."/>
            <person name="Ahn B.O."/>
            <person name="Rhee S.Y."/>
            <person name="Sohng J.K."/>
        </authorList>
    </citation>
    <scope>NUCLEOTIDE SEQUENCE</scope>
    <source>
        <tissue evidence="2">Leaf</tissue>
    </source>
</reference>
<sequence length="260" mass="30059">MATLKTDCPETSWEVSFCHRLHFDPAYAPAKFNGLIDFSWTGIHEVDRRVTDSDHLETSWEASLCHRDHFVRAYAREILHRKKFDRWVFDFIALATDGDSRRRPLKIWPRASLIALKLLGRFPCDIGFILPQHMHMRFCIEKKLTHDSLIFDGQRSTWQTAGRPTRISLKLLGRLPCVIGIILYKMIRMKEGSLPRSFKAPNRSPSGRPRGSPSQNQLVVGQLFVYAKSQVHMLGQNEAYETRKPPKKFQGNLTCTRPNL</sequence>
<feature type="compositionally biased region" description="Low complexity" evidence="1">
    <location>
        <begin position="203"/>
        <end position="214"/>
    </location>
</feature>
<proteinExistence type="predicted"/>
<name>A0A834TIM9_9FABA</name>
<dbReference type="Proteomes" id="UP000634136">
    <property type="component" value="Unassembled WGS sequence"/>
</dbReference>
<gene>
    <name evidence="2" type="ORF">G2W53_027075</name>
</gene>
<protein>
    <submittedName>
        <fullName evidence="2">Uncharacterized protein</fullName>
    </submittedName>
</protein>
<organism evidence="2 3">
    <name type="scientific">Senna tora</name>
    <dbReference type="NCBI Taxonomy" id="362788"/>
    <lineage>
        <taxon>Eukaryota</taxon>
        <taxon>Viridiplantae</taxon>
        <taxon>Streptophyta</taxon>
        <taxon>Embryophyta</taxon>
        <taxon>Tracheophyta</taxon>
        <taxon>Spermatophyta</taxon>
        <taxon>Magnoliopsida</taxon>
        <taxon>eudicotyledons</taxon>
        <taxon>Gunneridae</taxon>
        <taxon>Pentapetalae</taxon>
        <taxon>rosids</taxon>
        <taxon>fabids</taxon>
        <taxon>Fabales</taxon>
        <taxon>Fabaceae</taxon>
        <taxon>Caesalpinioideae</taxon>
        <taxon>Cassia clade</taxon>
        <taxon>Senna</taxon>
    </lineage>
</organism>
<keyword evidence="3" id="KW-1185">Reference proteome</keyword>
<dbReference type="EMBL" id="JAAIUW010000008">
    <property type="protein sequence ID" value="KAF7821620.1"/>
    <property type="molecule type" value="Genomic_DNA"/>
</dbReference>